<dbReference type="SUPFAM" id="SSF53448">
    <property type="entry name" value="Nucleotide-diphospho-sugar transferases"/>
    <property type="match status" value="1"/>
</dbReference>
<dbReference type="InterPro" id="IPR029044">
    <property type="entry name" value="Nucleotide-diphossugar_trans"/>
</dbReference>
<keyword evidence="3" id="KW-0328">Glycosyltransferase</keyword>
<dbReference type="GO" id="GO:0016757">
    <property type="term" value="F:glycosyltransferase activity"/>
    <property type="evidence" value="ECO:0007669"/>
    <property type="project" value="UniProtKB-KW"/>
</dbReference>
<organism evidence="3 4">
    <name type="scientific">Halorussus caseinilyticus</name>
    <dbReference type="NCBI Taxonomy" id="3034025"/>
    <lineage>
        <taxon>Archaea</taxon>
        <taxon>Methanobacteriati</taxon>
        <taxon>Methanobacteriota</taxon>
        <taxon>Stenosarchaea group</taxon>
        <taxon>Halobacteria</taxon>
        <taxon>Halobacteriales</taxon>
        <taxon>Haladaptataceae</taxon>
        <taxon>Halorussus</taxon>
    </lineage>
</organism>
<feature type="domain" description="Glycosyltransferase 2-like" evidence="2">
    <location>
        <begin position="9"/>
        <end position="121"/>
    </location>
</feature>
<sequence>MVRSATEAFDSELVVVDSNSSDRTVERATDHPASVLRIPTDDLSTPAAGRYVGGAFAAGEQVLFVDSDVVVADGWLEAASRRLAADPDSRASAGTSARPVRPANRRPTANRSGAGVGASSTESRTRSSGRRRRRACSSPTSDTSATRWFRVAGSRSDWRRWSRRRSSRRGLRPRLSASSRWRGRRVSLAPTTSSRSGSCCRPRS</sequence>
<protein>
    <submittedName>
        <fullName evidence="3">Glycosyltransferase family A protein</fullName>
        <ecNumber evidence="3">2.4.-.-</ecNumber>
    </submittedName>
</protein>
<comment type="caution">
    <text evidence="3">The sequence shown here is derived from an EMBL/GenBank/DDBJ whole genome shotgun (WGS) entry which is preliminary data.</text>
</comment>
<dbReference type="InterPro" id="IPR001173">
    <property type="entry name" value="Glyco_trans_2-like"/>
</dbReference>
<evidence type="ECO:0000259" key="2">
    <source>
        <dbReference type="Pfam" id="PF00535"/>
    </source>
</evidence>
<name>A0ABD5WRJ8_9EURY</name>
<reference evidence="3 4" key="1">
    <citation type="journal article" date="2019" name="Int. J. Syst. Evol. Microbiol.">
        <title>The Global Catalogue of Microorganisms (GCM) 10K type strain sequencing project: providing services to taxonomists for standard genome sequencing and annotation.</title>
        <authorList>
            <consortium name="The Broad Institute Genomics Platform"/>
            <consortium name="The Broad Institute Genome Sequencing Center for Infectious Disease"/>
            <person name="Wu L."/>
            <person name="Ma J."/>
        </authorList>
    </citation>
    <scope>NUCLEOTIDE SEQUENCE [LARGE SCALE GENOMIC DNA]</scope>
    <source>
        <strain evidence="3 4">DT72</strain>
    </source>
</reference>
<feature type="compositionally biased region" description="Basic residues" evidence="1">
    <location>
        <begin position="161"/>
        <end position="172"/>
    </location>
</feature>
<evidence type="ECO:0000256" key="1">
    <source>
        <dbReference type="SAM" id="MobiDB-lite"/>
    </source>
</evidence>
<dbReference type="EC" id="2.4.-.-" evidence="3"/>
<evidence type="ECO:0000313" key="4">
    <source>
        <dbReference type="Proteomes" id="UP001596407"/>
    </source>
</evidence>
<feature type="region of interest" description="Disordered" evidence="1">
    <location>
        <begin position="17"/>
        <end position="44"/>
    </location>
</feature>
<feature type="region of interest" description="Disordered" evidence="1">
    <location>
        <begin position="82"/>
        <end position="204"/>
    </location>
</feature>
<proteinExistence type="predicted"/>
<dbReference type="Pfam" id="PF00535">
    <property type="entry name" value="Glycos_transf_2"/>
    <property type="match status" value="1"/>
</dbReference>
<dbReference type="AlphaFoldDB" id="A0ABD5WRJ8"/>
<dbReference type="Gene3D" id="3.90.550.10">
    <property type="entry name" value="Spore Coat Polysaccharide Biosynthesis Protein SpsA, Chain A"/>
    <property type="match status" value="1"/>
</dbReference>
<gene>
    <name evidence="3" type="ORF">ACFQJ6_10200</name>
</gene>
<evidence type="ECO:0000313" key="3">
    <source>
        <dbReference type="EMBL" id="MFC7080428.1"/>
    </source>
</evidence>
<accession>A0ABD5WRJ8</accession>
<dbReference type="RefSeq" id="WP_382209671.1">
    <property type="nucleotide sequence ID" value="NZ_JBHSZH010000005.1"/>
</dbReference>
<keyword evidence="3" id="KW-0808">Transferase</keyword>
<dbReference type="CDD" id="cd00761">
    <property type="entry name" value="Glyco_tranf_GTA_type"/>
    <property type="match status" value="1"/>
</dbReference>
<keyword evidence="4" id="KW-1185">Reference proteome</keyword>
<feature type="compositionally biased region" description="Low complexity" evidence="1">
    <location>
        <begin position="190"/>
        <end position="204"/>
    </location>
</feature>
<dbReference type="EMBL" id="JBHSZH010000005">
    <property type="protein sequence ID" value="MFC7080428.1"/>
    <property type="molecule type" value="Genomic_DNA"/>
</dbReference>
<dbReference type="Proteomes" id="UP001596407">
    <property type="component" value="Unassembled WGS sequence"/>
</dbReference>